<gene>
    <name evidence="5" type="ORF">DVH24_029817</name>
</gene>
<dbReference type="PANTHER" id="PTHR31009">
    <property type="entry name" value="S-ADENOSYL-L-METHIONINE:CARBOXYL METHYLTRANSFERASE FAMILY PROTEIN"/>
    <property type="match status" value="1"/>
</dbReference>
<reference evidence="5 6" key="1">
    <citation type="submission" date="2018-10" db="EMBL/GenBank/DDBJ databases">
        <title>A high-quality apple genome assembly.</title>
        <authorList>
            <person name="Hu J."/>
        </authorList>
    </citation>
    <scope>NUCLEOTIDE SEQUENCE [LARGE SCALE GENOMIC DNA]</scope>
    <source>
        <strain evidence="6">cv. HFTH1</strain>
        <tissue evidence="5">Young leaf</tissue>
    </source>
</reference>
<accession>A0A498HUG4</accession>
<dbReference type="SUPFAM" id="SSF53335">
    <property type="entry name" value="S-adenosyl-L-methionine-dependent methyltransferases"/>
    <property type="match status" value="1"/>
</dbReference>
<evidence type="ECO:0000256" key="1">
    <source>
        <dbReference type="ARBA" id="ARBA00022603"/>
    </source>
</evidence>
<keyword evidence="1" id="KW-0489">Methyltransferase</keyword>
<keyword evidence="3" id="KW-0479">Metal-binding</keyword>
<dbReference type="GO" id="GO:0032259">
    <property type="term" value="P:methylation"/>
    <property type="evidence" value="ECO:0007669"/>
    <property type="project" value="UniProtKB-KW"/>
</dbReference>
<dbReference type="GO" id="GO:0046872">
    <property type="term" value="F:metal ion binding"/>
    <property type="evidence" value="ECO:0007669"/>
    <property type="project" value="UniProtKB-KW"/>
</dbReference>
<evidence type="ECO:0008006" key="7">
    <source>
        <dbReference type="Google" id="ProtNLM"/>
    </source>
</evidence>
<comment type="caution">
    <text evidence="5">The sequence shown here is derived from an EMBL/GenBank/DDBJ whole genome shotgun (WGS) entry which is preliminary data.</text>
</comment>
<keyword evidence="4" id="KW-0460">Magnesium</keyword>
<evidence type="ECO:0000256" key="2">
    <source>
        <dbReference type="ARBA" id="ARBA00022679"/>
    </source>
</evidence>
<dbReference type="FunFam" id="3.40.50.150:FF:000103">
    <property type="entry name" value="SABATH methyltransferase 1"/>
    <property type="match status" value="1"/>
</dbReference>
<protein>
    <recommendedName>
        <fullName evidence="7">S-adenosylmethionine-dependent methyltransferase</fullName>
    </recommendedName>
</protein>
<sequence length="390" mass="43542">MIFCHFPPHPPEDKKIDMAASEMAPTDKGFKEKSSEAYAMKAGDGPNSYANNSTFQKRAVDSAREVIREEIAEKLDTHTLSLSSSTFHIADLGCSVGPNTFFAVENILEAVQVKYQTQGPSSRTPEFQVFFNDHSGNDFNMLFKSLPQNRNYYAVGVPGSFYGRLFPKASINLFHSSYSLSWLSRVPKEILDKESPAWNKGKIHYSNSTSPGEVIRAYEAQHADDMECFLSARAQEIVYGGLMMLIIICRPNGTPHFDTLATATYETLGSCLVDMTKEGKVSEEKIDSFNIPIYFMSPEEVEVAVDRNGNFNIERIQILPNVLTSTTLSNASISTSHLRAVMEALLKEHFGDEILDELFNLYHKKVAEQPSKFGSGKAIISLFVLKRKAN</sequence>
<dbReference type="EMBL" id="RDQH01000341">
    <property type="protein sequence ID" value="RXH75096.1"/>
    <property type="molecule type" value="Genomic_DNA"/>
</dbReference>
<evidence type="ECO:0000313" key="5">
    <source>
        <dbReference type="EMBL" id="RXH75096.1"/>
    </source>
</evidence>
<dbReference type="KEGG" id="mdm:103417730"/>
<proteinExistence type="predicted"/>
<evidence type="ECO:0000256" key="4">
    <source>
        <dbReference type="ARBA" id="ARBA00022842"/>
    </source>
</evidence>
<keyword evidence="6" id="KW-1185">Reference proteome</keyword>
<organism evidence="5 6">
    <name type="scientific">Malus domestica</name>
    <name type="common">Apple</name>
    <name type="synonym">Pyrus malus</name>
    <dbReference type="NCBI Taxonomy" id="3750"/>
    <lineage>
        <taxon>Eukaryota</taxon>
        <taxon>Viridiplantae</taxon>
        <taxon>Streptophyta</taxon>
        <taxon>Embryophyta</taxon>
        <taxon>Tracheophyta</taxon>
        <taxon>Spermatophyta</taxon>
        <taxon>Magnoliopsida</taxon>
        <taxon>eudicotyledons</taxon>
        <taxon>Gunneridae</taxon>
        <taxon>Pentapetalae</taxon>
        <taxon>rosids</taxon>
        <taxon>fabids</taxon>
        <taxon>Rosales</taxon>
        <taxon>Rosaceae</taxon>
        <taxon>Amygdaloideae</taxon>
        <taxon>Maleae</taxon>
        <taxon>Malus</taxon>
    </lineage>
</organism>
<dbReference type="Gene3D" id="1.10.1200.270">
    <property type="entry name" value="Methyltransferase, alpha-helical capping domain"/>
    <property type="match status" value="1"/>
</dbReference>
<evidence type="ECO:0000256" key="3">
    <source>
        <dbReference type="ARBA" id="ARBA00022723"/>
    </source>
</evidence>
<keyword evidence="2" id="KW-0808">Transferase</keyword>
<dbReference type="Gene3D" id="3.40.50.150">
    <property type="entry name" value="Vaccinia Virus protein VP39"/>
    <property type="match status" value="1"/>
</dbReference>
<dbReference type="GO" id="GO:0008168">
    <property type="term" value="F:methyltransferase activity"/>
    <property type="evidence" value="ECO:0007669"/>
    <property type="project" value="UniProtKB-KW"/>
</dbReference>
<dbReference type="InterPro" id="IPR029063">
    <property type="entry name" value="SAM-dependent_MTases_sf"/>
</dbReference>
<dbReference type="Pfam" id="PF03492">
    <property type="entry name" value="Methyltransf_7"/>
    <property type="match status" value="1"/>
</dbReference>
<name>A0A498HUG4_MALDO</name>
<dbReference type="Proteomes" id="UP000290289">
    <property type="component" value="Chromosome 15"/>
</dbReference>
<dbReference type="Gramene" id="mRNA:MD15G0223900">
    <property type="protein sequence ID" value="mRNA:MD15G0223900"/>
    <property type="gene ID" value="MD15G0223900"/>
</dbReference>
<dbReference type="InterPro" id="IPR042086">
    <property type="entry name" value="MeTrfase_capping"/>
</dbReference>
<dbReference type="SMR" id="A0A498HUG4"/>
<dbReference type="AlphaFoldDB" id="A0A498HUG4"/>
<dbReference type="OrthoDB" id="1523883at2759"/>
<dbReference type="InterPro" id="IPR005299">
    <property type="entry name" value="MeTrfase_7"/>
</dbReference>
<evidence type="ECO:0000313" key="6">
    <source>
        <dbReference type="Proteomes" id="UP000290289"/>
    </source>
</evidence>